<feature type="disulfide bond" evidence="14">
    <location>
        <begin position="920"/>
        <end position="932"/>
    </location>
</feature>
<feature type="disulfide bond" evidence="14">
    <location>
        <begin position="1006"/>
        <end position="1024"/>
    </location>
</feature>
<feature type="disulfide bond" evidence="14">
    <location>
        <begin position="927"/>
        <end position="945"/>
    </location>
</feature>
<feature type="repeat" description="LDL-receptor class B" evidence="15">
    <location>
        <begin position="1469"/>
        <end position="1511"/>
    </location>
</feature>
<dbReference type="InterPro" id="IPR049883">
    <property type="entry name" value="NOTCH1_EGF-like"/>
</dbReference>
<dbReference type="InterPro" id="IPR001881">
    <property type="entry name" value="EGF-like_Ca-bd_dom"/>
</dbReference>
<feature type="disulfide bond" evidence="14">
    <location>
        <begin position="1046"/>
        <end position="1064"/>
    </location>
</feature>
<dbReference type="FunFam" id="2.10.25.10:FF:000037">
    <property type="entry name" value="Signal peptide, CUB domain and EGF-like domain-containing 2"/>
    <property type="match status" value="1"/>
</dbReference>
<dbReference type="FunFam" id="2.10.25.10:FF:000240">
    <property type="entry name" value="Vitamin K-dependent protein S"/>
    <property type="match status" value="1"/>
</dbReference>
<comment type="subcellular location">
    <subcellularLocation>
        <location evidence="1">Cell membrane</location>
        <topology evidence="1">Single-pass type I membrane protein</topology>
    </subcellularLocation>
</comment>
<dbReference type="GO" id="GO:0005509">
    <property type="term" value="F:calcium ion binding"/>
    <property type="evidence" value="ECO:0007669"/>
    <property type="project" value="InterPro"/>
</dbReference>
<dbReference type="PROSITE" id="PS00022">
    <property type="entry name" value="EGF_1"/>
    <property type="match status" value="1"/>
</dbReference>
<feature type="disulfide bond" evidence="14">
    <location>
        <begin position="966"/>
        <end position="984"/>
    </location>
</feature>
<dbReference type="InterPro" id="IPR051221">
    <property type="entry name" value="LDLR-related"/>
</dbReference>
<evidence type="ECO:0000313" key="21">
    <source>
        <dbReference type="Proteomes" id="UP000887116"/>
    </source>
</evidence>
<dbReference type="PROSITE" id="PS50068">
    <property type="entry name" value="LDLRA_2"/>
    <property type="match status" value="12"/>
</dbReference>
<dbReference type="InterPro" id="IPR011042">
    <property type="entry name" value="6-blade_b-propeller_TolB-like"/>
</dbReference>
<dbReference type="InterPro" id="IPR000742">
    <property type="entry name" value="EGF"/>
</dbReference>
<evidence type="ECO:0000256" key="12">
    <source>
        <dbReference type="ARBA" id="ARBA00023180"/>
    </source>
</evidence>
<evidence type="ECO:0000256" key="6">
    <source>
        <dbReference type="ARBA" id="ARBA00022729"/>
    </source>
</evidence>
<evidence type="ECO:0000259" key="19">
    <source>
        <dbReference type="PROSITE" id="PS50026"/>
    </source>
</evidence>
<feature type="disulfide bond" evidence="14">
    <location>
        <begin position="959"/>
        <end position="971"/>
    </location>
</feature>
<dbReference type="PANTHER" id="PTHR22722:SF14">
    <property type="entry name" value="MEGALIN, ISOFORM A"/>
    <property type="match status" value="1"/>
</dbReference>
<evidence type="ECO:0000256" key="3">
    <source>
        <dbReference type="ARBA" id="ARBA00022536"/>
    </source>
</evidence>
<dbReference type="PANTHER" id="PTHR22722">
    <property type="entry name" value="LOW-DENSITY LIPOPROTEIN RECEPTOR-RELATED PROTEIN 2-RELATED"/>
    <property type="match status" value="1"/>
</dbReference>
<dbReference type="SMART" id="SM00181">
    <property type="entry name" value="EGF"/>
    <property type="match status" value="10"/>
</dbReference>
<keyword evidence="10 13" id="KW-1015">Disulfide bond</keyword>
<dbReference type="Proteomes" id="UP000887116">
    <property type="component" value="Unassembled WGS sequence"/>
</dbReference>
<dbReference type="FunFam" id="2.120.10.30:FF:000241">
    <property type="entry name" value="Low-density lipoprotein receptor-related protein 6"/>
    <property type="match status" value="2"/>
</dbReference>
<dbReference type="GO" id="GO:0016324">
    <property type="term" value="C:apical plasma membrane"/>
    <property type="evidence" value="ECO:0007669"/>
    <property type="project" value="TreeGrafter"/>
</dbReference>
<feature type="chain" id="PRO_5036456998" evidence="18">
    <location>
        <begin position="26"/>
        <end position="1786"/>
    </location>
</feature>
<dbReference type="SMART" id="SM00192">
    <property type="entry name" value="LDLa"/>
    <property type="match status" value="12"/>
</dbReference>
<organism evidence="20 21">
    <name type="scientific">Trichonephila clavata</name>
    <name type="common">Joro spider</name>
    <name type="synonym">Nephila clavata</name>
    <dbReference type="NCBI Taxonomy" id="2740835"/>
    <lineage>
        <taxon>Eukaryota</taxon>
        <taxon>Metazoa</taxon>
        <taxon>Ecdysozoa</taxon>
        <taxon>Arthropoda</taxon>
        <taxon>Chelicerata</taxon>
        <taxon>Arachnida</taxon>
        <taxon>Araneae</taxon>
        <taxon>Araneomorphae</taxon>
        <taxon>Entelegynae</taxon>
        <taxon>Araneoidea</taxon>
        <taxon>Nephilidae</taxon>
        <taxon>Trichonephila</taxon>
    </lineage>
</organism>
<name>A0A8X6LQU5_TRICU</name>
<keyword evidence="3 13" id="KW-0245">EGF-like domain</keyword>
<dbReference type="PROSITE" id="PS01209">
    <property type="entry name" value="LDLRA_1"/>
    <property type="match status" value="8"/>
</dbReference>
<dbReference type="Pfam" id="PF07645">
    <property type="entry name" value="EGF_CA"/>
    <property type="match status" value="1"/>
</dbReference>
<dbReference type="PROSITE" id="PS00010">
    <property type="entry name" value="ASX_HYDROXYL"/>
    <property type="match status" value="1"/>
</dbReference>
<dbReference type="Pfam" id="PF14670">
    <property type="entry name" value="FXa_inhibition"/>
    <property type="match status" value="2"/>
</dbReference>
<gene>
    <name evidence="20" type="primary">Lrp2</name>
    <name evidence="20" type="ORF">TNCT_439981</name>
</gene>
<feature type="disulfide bond" evidence="13">
    <location>
        <begin position="229"/>
        <end position="239"/>
    </location>
</feature>
<feature type="domain" description="EGF-like" evidence="19">
    <location>
        <begin position="225"/>
        <end position="262"/>
    </location>
</feature>
<evidence type="ECO:0000256" key="17">
    <source>
        <dbReference type="SAM" id="Phobius"/>
    </source>
</evidence>
<dbReference type="FunFam" id="4.10.400.10:FF:000034">
    <property type="entry name" value="Low-density lipoprotein receptor-related protein 2"/>
    <property type="match status" value="1"/>
</dbReference>
<dbReference type="PROSITE" id="PS50026">
    <property type="entry name" value="EGF_3"/>
    <property type="match status" value="2"/>
</dbReference>
<dbReference type="GO" id="GO:0042562">
    <property type="term" value="F:hormone binding"/>
    <property type="evidence" value="ECO:0007669"/>
    <property type="project" value="TreeGrafter"/>
</dbReference>
<feature type="repeat" description="LDL-receptor class B" evidence="15">
    <location>
        <begin position="352"/>
        <end position="394"/>
    </location>
</feature>
<dbReference type="Pfam" id="PF00057">
    <property type="entry name" value="Ldl_recept_a"/>
    <property type="match status" value="11"/>
</dbReference>
<dbReference type="SMART" id="SM00135">
    <property type="entry name" value="LY"/>
    <property type="match status" value="13"/>
</dbReference>
<feature type="repeat" description="LDL-receptor class B" evidence="15">
    <location>
        <begin position="440"/>
        <end position="482"/>
    </location>
</feature>
<dbReference type="SUPFAM" id="SSF63825">
    <property type="entry name" value="YWTD domain"/>
    <property type="match status" value="3"/>
</dbReference>
<dbReference type="EMBL" id="BMAO01037376">
    <property type="protein sequence ID" value="GFR17317.1"/>
    <property type="molecule type" value="Genomic_DNA"/>
</dbReference>
<keyword evidence="11 20" id="KW-0675">Receptor</keyword>
<dbReference type="InterPro" id="IPR036055">
    <property type="entry name" value="LDL_receptor-like_sf"/>
</dbReference>
<keyword evidence="7" id="KW-0677">Repeat</keyword>
<dbReference type="SMART" id="SM00179">
    <property type="entry name" value="EGF_CA"/>
    <property type="match status" value="6"/>
</dbReference>
<feature type="disulfide bond" evidence="14">
    <location>
        <begin position="156"/>
        <end position="174"/>
    </location>
</feature>
<comment type="caution">
    <text evidence="13">Lacks conserved residue(s) required for the propagation of feature annotation.</text>
</comment>
<evidence type="ECO:0000256" key="18">
    <source>
        <dbReference type="SAM" id="SignalP"/>
    </source>
</evidence>
<feature type="disulfide bond" evidence="14">
    <location>
        <begin position="1039"/>
        <end position="1051"/>
    </location>
</feature>
<evidence type="ECO:0000313" key="20">
    <source>
        <dbReference type="EMBL" id="GFR17317.1"/>
    </source>
</evidence>
<feature type="disulfide bond" evidence="14">
    <location>
        <begin position="117"/>
        <end position="135"/>
    </location>
</feature>
<dbReference type="CDD" id="cd00112">
    <property type="entry name" value="LDLa"/>
    <property type="match status" value="11"/>
</dbReference>
<comment type="caution">
    <text evidence="20">The sequence shown here is derived from an EMBL/GenBank/DDBJ whole genome shotgun (WGS) entry which is preliminary data.</text>
</comment>
<sequence>MRQKKRWLTSLHLFFQLIYFPSLCANPSCPSDWIHCGNGKCVAYLWRCDGDNDCGNLKDEENCDASIVEKCLSSQFQCSESGHCIPLTWQCDGEHDCSDGSDEQMCGNDTHCHGFRCKDNHCIPSSWKCDGSNDCPDGSDELFCSKGLCTETEFTCSSGVCLDRKRVCDSKKDCLDASDEGKLCSEPCLTTKSTCSQKCRRTPKGPECYCNDGFTLGKDGRTCEDIDECSIDGACSQECTNLVGNYRCSCLDGFELVNKTCHATGPEPVLVFSTIHEIRAMYLRTKRYFPIHSAVTKAASVDVDPLESRVYWVEISNKSAVYSSKLDGTGFSVILNNGLLVPEGIAVDYVARNLYFTDSGLKQILVCKMDGSMCHALHDTNIDKPRAIALDPPEGLVYWSDWGSNTSGIYRSGMDGSRRSTLVSKDIQWPNGIAVDHTSNRLYWSDAKLLTIEYITLNGRTRKVLLQDEVFHPYSLAVFEDTLYWSDWNTFSLESSNKFTGHKTTVMVRENGQHIMGVHVYHPVSARRMQNSCWASSCSHMCLIGPFKEYRCVCPPGFTLGRNGRTCLIDNNYPMVLVNDEDNIYHIRPDAAGSTAVSEVPISHIGLFGRLAYDWRSKTLFVTDMKVPAIYAVNMTTLNRRELLRHHLVSPEGIAFDWKSGILYWVDSAKGTIEVMSTATLKTTVIYEDLDKPMDIALVPNEGLMFVCSVGASILKFSMDGKSIKLMPTADIPRALAVHPSSSILYWADLSMGAIFSIDYSNPKNEPRVVKNGVGNVMSIAVNDKYLYWTDSKHHALNLLQHNETFSYAISLPGIKSGLVPRMVIYAAAPRSRITSSNDCRNNGGCSFLCLTSPNGRTCACPHGTMLSRDGTTCSDKVCTSGEFHCSHDKKCIPNDYLCDGTRDCLDGSDEECDGNVRKCPGSDFRCSNGRCIVASWKCDGRDDCGDGSDEQGCPVKNCSKNQFSCRSGVCVPMLWRCDGENDCEDGSDEVQCHATECNAETQLRCDHGQCIPISWACDGASDCMDGTDERNCSSRSTCPSDKFQCKDGPCIDKRMVCDSRRDCVDGSDEVNCSKSSTCKGDHFACNDGITCIYTSEVCDGYKDCNNGEDEKNCSTNSEAECTDEEYLCSNTSRCIPKRWLCDGDDDCGDKGDEDLELCRVYKIPAVPSFVTGCEEFTCSVLKQCISWSKVCDGVHDCDDLTDEGPLCSRSCTGDNGGCSQKCQKTPQGSKCSCHNGYVLAQDGIACEDANECDIPGSCSQLCSNYKGGFKCSCEEGYVLEHNHRSCKADGKSALLVYLLPDQIRGIDLGGVLSGSLEFLFGNISSRMRGIDYDYSDRTVFVTDWEEKKIHYVKNSEHSGVLLKTPARPQYLRRDWITKNIYFTDEENNVICSRNDGEFYFTVVKHTAPHINGFDISPHTSLLFWSVWVTSAGGFGRIERAEMDGSNRKAIISQGTIWPSSVVVDHVLKNIYWVDTKLQVLECADFNGLKRRTVLDKGMHHPFSITVFEDFVYWSDWGTDSLNFCNKFSGQNCTTLHKGNAKSEVLMVEHTVVQRKGQNRCANSNCPHICLPTSTSFVCKCDDHYLPVQSHCELNSEALYHEPSNKSCPSDYCQNNAKCVIDHDRYFCICSSSYRGSRCQVRAASIQNGPDHSWVVGVVLAVLVVGLIVTLTFFCRNRDRLSKMGESVAVAFRNTRLSRKGSKLIEDCEDGTGDSLDLGTKTSKKSTFSNPLFGKKSQVLADPQSEGGFKRWTSNDSLSESRAGSGFRVLEGPQKTTDRIVEFFRR</sequence>
<dbReference type="CDD" id="cd00054">
    <property type="entry name" value="EGF_CA"/>
    <property type="match status" value="2"/>
</dbReference>
<feature type="disulfide bond" evidence="14">
    <location>
        <begin position="29"/>
        <end position="41"/>
    </location>
</feature>
<dbReference type="InterPro" id="IPR002172">
    <property type="entry name" value="LDrepeatLR_classA_rpt"/>
</dbReference>
<feature type="compositionally biased region" description="Polar residues" evidence="16">
    <location>
        <begin position="1752"/>
        <end position="1762"/>
    </location>
</feature>
<keyword evidence="6 18" id="KW-0732">Signal</keyword>
<dbReference type="GO" id="GO:0043235">
    <property type="term" value="C:receptor complex"/>
    <property type="evidence" value="ECO:0007669"/>
    <property type="project" value="TreeGrafter"/>
</dbReference>
<reference evidence="20" key="1">
    <citation type="submission" date="2020-07" db="EMBL/GenBank/DDBJ databases">
        <title>Multicomponent nature underlies the extraordinary mechanical properties of spider dragline silk.</title>
        <authorList>
            <person name="Kono N."/>
            <person name="Nakamura H."/>
            <person name="Mori M."/>
            <person name="Yoshida Y."/>
            <person name="Ohtoshi R."/>
            <person name="Malay A.D."/>
            <person name="Moran D.A.P."/>
            <person name="Tomita M."/>
            <person name="Numata K."/>
            <person name="Arakawa K."/>
        </authorList>
    </citation>
    <scope>NUCLEOTIDE SEQUENCE</scope>
</reference>
<evidence type="ECO:0000256" key="11">
    <source>
        <dbReference type="ARBA" id="ARBA00023170"/>
    </source>
</evidence>
<feature type="disulfide bond" evidence="14">
    <location>
        <begin position="939"/>
        <end position="954"/>
    </location>
</feature>
<evidence type="ECO:0000256" key="15">
    <source>
        <dbReference type="PROSITE-ProRule" id="PRU00461"/>
    </source>
</evidence>
<dbReference type="GO" id="GO:0006898">
    <property type="term" value="P:receptor-mediated endocytosis"/>
    <property type="evidence" value="ECO:0007669"/>
    <property type="project" value="TreeGrafter"/>
</dbReference>
<dbReference type="SUPFAM" id="SSF57424">
    <property type="entry name" value="LDL receptor-like module"/>
    <property type="match status" value="11"/>
</dbReference>
<feature type="repeat" description="LDL-receptor class B" evidence="15">
    <location>
        <begin position="395"/>
        <end position="439"/>
    </location>
</feature>
<keyword evidence="5 17" id="KW-0812">Transmembrane</keyword>
<evidence type="ECO:0000256" key="2">
    <source>
        <dbReference type="ARBA" id="ARBA00022475"/>
    </source>
</evidence>
<feature type="repeat" description="LDL-receptor class B" evidence="15">
    <location>
        <begin position="308"/>
        <end position="351"/>
    </location>
</feature>
<dbReference type="InterPro" id="IPR009030">
    <property type="entry name" value="Growth_fac_rcpt_cys_sf"/>
</dbReference>
<evidence type="ECO:0000256" key="14">
    <source>
        <dbReference type="PROSITE-ProRule" id="PRU00124"/>
    </source>
</evidence>
<protein>
    <submittedName>
        <fullName evidence="20">Low-density lipoprotein receptor-related protein 2</fullName>
    </submittedName>
</protein>
<dbReference type="PRINTS" id="PR00261">
    <property type="entry name" value="LDLRECEPTOR"/>
</dbReference>
<feature type="disulfide bond" evidence="14">
    <location>
        <begin position="91"/>
        <end position="106"/>
    </location>
</feature>
<feature type="disulfide bond" evidence="14">
    <location>
        <begin position="1099"/>
        <end position="1114"/>
    </location>
</feature>
<feature type="disulfide bond" evidence="14">
    <location>
        <begin position="978"/>
        <end position="993"/>
    </location>
</feature>
<dbReference type="SUPFAM" id="SSF57184">
    <property type="entry name" value="Growth factor receptor domain"/>
    <property type="match status" value="1"/>
</dbReference>
<keyword evidence="12" id="KW-0325">Glycoprotein</keyword>
<dbReference type="PROSITE" id="PS51120">
    <property type="entry name" value="LDLRB"/>
    <property type="match status" value="6"/>
</dbReference>
<dbReference type="FunFam" id="4.10.400.10:FF:000045">
    <property type="entry name" value="Low-density lipoprotein receptor-related protein 2"/>
    <property type="match status" value="1"/>
</dbReference>
<feature type="signal peptide" evidence="18">
    <location>
        <begin position="1"/>
        <end position="25"/>
    </location>
</feature>
<feature type="disulfide bond" evidence="14">
    <location>
        <begin position="129"/>
        <end position="144"/>
    </location>
</feature>
<keyword evidence="21" id="KW-1185">Reference proteome</keyword>
<dbReference type="InterPro" id="IPR023415">
    <property type="entry name" value="LDLR_class-A_CS"/>
</dbReference>
<dbReference type="OrthoDB" id="8831087at2759"/>
<keyword evidence="9 17" id="KW-0472">Membrane</keyword>
<keyword evidence="20" id="KW-0449">Lipoprotein</keyword>
<evidence type="ECO:0000256" key="9">
    <source>
        <dbReference type="ARBA" id="ARBA00023136"/>
    </source>
</evidence>
<dbReference type="FunFam" id="4.10.400.10:FF:000011">
    <property type="entry name" value="Low-density lipoprotein receptor-related protein 1"/>
    <property type="match status" value="2"/>
</dbReference>
<feature type="disulfide bond" evidence="14">
    <location>
        <begin position="48"/>
        <end position="63"/>
    </location>
</feature>
<feature type="domain" description="EGF-like" evidence="19">
    <location>
        <begin position="1604"/>
        <end position="1640"/>
    </location>
</feature>
<feature type="transmembrane region" description="Helical" evidence="17">
    <location>
        <begin position="1654"/>
        <end position="1674"/>
    </location>
</feature>
<feature type="disulfide bond" evidence="14">
    <location>
        <begin position="1018"/>
        <end position="1033"/>
    </location>
</feature>
<evidence type="ECO:0000256" key="1">
    <source>
        <dbReference type="ARBA" id="ARBA00004251"/>
    </source>
</evidence>
<feature type="disulfide bond" evidence="13">
    <location>
        <begin position="1630"/>
        <end position="1639"/>
    </location>
</feature>
<keyword evidence="2" id="KW-1003">Cell membrane</keyword>
<evidence type="ECO:0000256" key="5">
    <source>
        <dbReference type="ARBA" id="ARBA00022692"/>
    </source>
</evidence>
<proteinExistence type="predicted"/>
<dbReference type="Pfam" id="PF12662">
    <property type="entry name" value="cEGF"/>
    <property type="match status" value="1"/>
</dbReference>
<dbReference type="SUPFAM" id="SSF57196">
    <property type="entry name" value="EGF/Laminin"/>
    <property type="match status" value="4"/>
</dbReference>
<evidence type="ECO:0000256" key="4">
    <source>
        <dbReference type="ARBA" id="ARBA00022583"/>
    </source>
</evidence>
<dbReference type="Pfam" id="PF00058">
    <property type="entry name" value="Ldl_recept_b"/>
    <property type="match status" value="4"/>
</dbReference>
<evidence type="ECO:0000256" key="8">
    <source>
        <dbReference type="ARBA" id="ARBA00022989"/>
    </source>
</evidence>
<dbReference type="Gene3D" id="2.10.25.10">
    <property type="entry name" value="Laminin"/>
    <property type="match status" value="5"/>
</dbReference>
<keyword evidence="8 17" id="KW-1133">Transmembrane helix</keyword>
<feature type="region of interest" description="Disordered" evidence="16">
    <location>
        <begin position="1742"/>
        <end position="1763"/>
    </location>
</feature>
<feature type="disulfide bond" evidence="14">
    <location>
        <begin position="149"/>
        <end position="161"/>
    </location>
</feature>
<evidence type="ECO:0000256" key="16">
    <source>
        <dbReference type="SAM" id="MobiDB-lite"/>
    </source>
</evidence>
<evidence type="ECO:0000256" key="10">
    <source>
        <dbReference type="ARBA" id="ARBA00023157"/>
    </source>
</evidence>
<feature type="disulfide bond" evidence="14">
    <location>
        <begin position="1058"/>
        <end position="1073"/>
    </location>
</feature>
<dbReference type="Gene3D" id="4.10.400.10">
    <property type="entry name" value="Low-density Lipoprotein Receptor"/>
    <property type="match status" value="12"/>
</dbReference>
<keyword evidence="4" id="KW-0254">Endocytosis</keyword>
<accession>A0A8X6LQU5</accession>
<feature type="repeat" description="LDL-receptor class B" evidence="15">
    <location>
        <begin position="1421"/>
        <end position="1468"/>
    </location>
</feature>
<dbReference type="InterPro" id="IPR000033">
    <property type="entry name" value="LDLR_classB_rpt"/>
</dbReference>
<evidence type="ECO:0000256" key="13">
    <source>
        <dbReference type="PROSITE-ProRule" id="PRU00076"/>
    </source>
</evidence>
<evidence type="ECO:0000256" key="7">
    <source>
        <dbReference type="ARBA" id="ARBA00022737"/>
    </source>
</evidence>
<dbReference type="Gene3D" id="2.120.10.30">
    <property type="entry name" value="TolB, C-terminal domain"/>
    <property type="match status" value="3"/>
</dbReference>
<dbReference type="PROSITE" id="PS01187">
    <property type="entry name" value="EGF_CA"/>
    <property type="match status" value="2"/>
</dbReference>
<dbReference type="InterPro" id="IPR000152">
    <property type="entry name" value="EGF-type_Asp/Asn_hydroxyl_site"/>
</dbReference>
<dbReference type="FunFam" id="2.10.25.10:FF:000009">
    <property type="entry name" value="Low-density lipoprotein receptor isoform 1"/>
    <property type="match status" value="1"/>
</dbReference>
<dbReference type="InterPro" id="IPR026823">
    <property type="entry name" value="cEGF"/>
</dbReference>
<dbReference type="PROSITE" id="PS01186">
    <property type="entry name" value="EGF_2"/>
    <property type="match status" value="2"/>
</dbReference>
<feature type="disulfide bond" evidence="14">
    <location>
        <begin position="36"/>
        <end position="54"/>
    </location>
</feature>
<dbReference type="InterPro" id="IPR018097">
    <property type="entry name" value="EGF_Ca-bd_CS"/>
</dbReference>